<evidence type="ECO:0000256" key="6">
    <source>
        <dbReference type="ARBA" id="ARBA00023242"/>
    </source>
</evidence>
<evidence type="ECO:0000313" key="10">
    <source>
        <dbReference type="Proteomes" id="UP001255856"/>
    </source>
</evidence>
<keyword evidence="5 7" id="KW-0804">Transcription</keyword>
<dbReference type="InterPro" id="IPR015633">
    <property type="entry name" value="E2F"/>
</dbReference>
<dbReference type="GO" id="GO:0046983">
    <property type="term" value="F:protein dimerization activity"/>
    <property type="evidence" value="ECO:0007669"/>
    <property type="project" value="InterPro"/>
</dbReference>
<keyword evidence="4 7" id="KW-0238">DNA-binding</keyword>
<name>A0AAD9MN35_PROWI</name>
<evidence type="ECO:0000256" key="4">
    <source>
        <dbReference type="ARBA" id="ARBA00023125"/>
    </source>
</evidence>
<dbReference type="InterPro" id="IPR003316">
    <property type="entry name" value="E2F_WHTH_DNA-bd_dom"/>
</dbReference>
<comment type="subcellular location">
    <subcellularLocation>
        <location evidence="1 7">Nucleus</location>
    </subcellularLocation>
</comment>
<dbReference type="PANTHER" id="PTHR12081">
    <property type="entry name" value="TRANSCRIPTION FACTOR E2F"/>
    <property type="match status" value="1"/>
</dbReference>
<sequence length="282" mass="30028">MQEDNSLSLLTRRFLALLSESETKSLDLNHACEVLAVQKRRIYDITNVLEGVGVLEKGAKNYVRFRSPGGASGAHARASTRDAVLEEAKAIEAEVAQEDQALWDAMKEMTNHEINKARLFVRDQDLVGLDGVSPRDQLIAVLAPQGTALDLPSEPLRPALGPGQPGHYRIVVRSQHEPIEMLQVLPSAPEPAAPVTGWGVPLAEPPGSAWPSPRYSTPPLYPTRAAPTPAADSPAFLYTTDAAGQGGGLAGWWPSTAAQPPPLAGLPPPPAPPHYVPGTCFG</sequence>
<proteinExistence type="inferred from homology"/>
<evidence type="ECO:0000259" key="8">
    <source>
        <dbReference type="SMART" id="SM01372"/>
    </source>
</evidence>
<evidence type="ECO:0000256" key="2">
    <source>
        <dbReference type="ARBA" id="ARBA00010940"/>
    </source>
</evidence>
<feature type="domain" description="E2F/DP family winged-helix DNA-binding" evidence="8">
    <location>
        <begin position="2"/>
        <end position="67"/>
    </location>
</feature>
<comment type="similarity">
    <text evidence="2 7">Belongs to the E2F/DP family.</text>
</comment>
<dbReference type="GO" id="GO:0000978">
    <property type="term" value="F:RNA polymerase II cis-regulatory region sequence-specific DNA binding"/>
    <property type="evidence" value="ECO:0007669"/>
    <property type="project" value="InterPro"/>
</dbReference>
<dbReference type="InterPro" id="IPR036390">
    <property type="entry name" value="WH_DNA-bd_sf"/>
</dbReference>
<dbReference type="SUPFAM" id="SSF144074">
    <property type="entry name" value="E2F-DP heterodimerization region"/>
    <property type="match status" value="1"/>
</dbReference>
<organism evidence="9 10">
    <name type="scientific">Prototheca wickerhamii</name>
    <dbReference type="NCBI Taxonomy" id="3111"/>
    <lineage>
        <taxon>Eukaryota</taxon>
        <taxon>Viridiplantae</taxon>
        <taxon>Chlorophyta</taxon>
        <taxon>core chlorophytes</taxon>
        <taxon>Trebouxiophyceae</taxon>
        <taxon>Chlorellales</taxon>
        <taxon>Chlorellaceae</taxon>
        <taxon>Prototheca</taxon>
    </lineage>
</organism>
<dbReference type="SMART" id="SM01372">
    <property type="entry name" value="E2F_TDP"/>
    <property type="match status" value="1"/>
</dbReference>
<evidence type="ECO:0000256" key="7">
    <source>
        <dbReference type="RuleBase" id="RU003796"/>
    </source>
</evidence>
<evidence type="ECO:0000313" key="9">
    <source>
        <dbReference type="EMBL" id="KAK2078001.1"/>
    </source>
</evidence>
<gene>
    <name evidence="9" type="ORF">QBZ16_003869</name>
</gene>
<dbReference type="InterPro" id="IPR032198">
    <property type="entry name" value="E2F_CC-MB"/>
</dbReference>
<dbReference type="EMBL" id="JASFZW010000005">
    <property type="protein sequence ID" value="KAK2078001.1"/>
    <property type="molecule type" value="Genomic_DNA"/>
</dbReference>
<dbReference type="Gene3D" id="1.10.10.10">
    <property type="entry name" value="Winged helix-like DNA-binding domain superfamily/Winged helix DNA-binding domain"/>
    <property type="match status" value="1"/>
</dbReference>
<dbReference type="Pfam" id="PF02319">
    <property type="entry name" value="WHD_E2F_TDP"/>
    <property type="match status" value="1"/>
</dbReference>
<keyword evidence="3 7" id="KW-0805">Transcription regulation</keyword>
<protein>
    <recommendedName>
        <fullName evidence="8">E2F/DP family winged-helix DNA-binding domain-containing protein</fullName>
    </recommendedName>
</protein>
<evidence type="ECO:0000256" key="5">
    <source>
        <dbReference type="ARBA" id="ARBA00023163"/>
    </source>
</evidence>
<dbReference type="PANTHER" id="PTHR12081:SF18">
    <property type="entry name" value="TRANSCRIPTION FACTOR E2F2-RELATED"/>
    <property type="match status" value="1"/>
</dbReference>
<dbReference type="GO" id="GO:0090575">
    <property type="term" value="C:RNA polymerase II transcription regulator complex"/>
    <property type="evidence" value="ECO:0007669"/>
    <property type="project" value="TreeGrafter"/>
</dbReference>
<dbReference type="InterPro" id="IPR036388">
    <property type="entry name" value="WH-like_DNA-bd_sf"/>
</dbReference>
<dbReference type="Pfam" id="PF16421">
    <property type="entry name" value="E2F_CC-MB"/>
    <property type="match status" value="1"/>
</dbReference>
<reference evidence="9" key="1">
    <citation type="submission" date="2021-01" db="EMBL/GenBank/DDBJ databases">
        <authorList>
            <person name="Eckstrom K.M.E."/>
        </authorList>
    </citation>
    <scope>NUCLEOTIDE SEQUENCE</scope>
    <source>
        <strain evidence="9">UVCC 0001</strain>
    </source>
</reference>
<comment type="caution">
    <text evidence="9">The sequence shown here is derived from an EMBL/GenBank/DDBJ whole genome shotgun (WGS) entry which is preliminary data.</text>
</comment>
<dbReference type="FunFam" id="1.10.10.10:FF:000458">
    <property type="entry name" value="E2F-like (Mammalian transcription factor)"/>
    <property type="match status" value="1"/>
</dbReference>
<evidence type="ECO:0000256" key="1">
    <source>
        <dbReference type="ARBA" id="ARBA00004123"/>
    </source>
</evidence>
<evidence type="ECO:0000256" key="3">
    <source>
        <dbReference type="ARBA" id="ARBA00023015"/>
    </source>
</evidence>
<dbReference type="SUPFAM" id="SSF46785">
    <property type="entry name" value="Winged helix' DNA-binding domain"/>
    <property type="match status" value="1"/>
</dbReference>
<keyword evidence="6 7" id="KW-0539">Nucleus</keyword>
<dbReference type="Proteomes" id="UP001255856">
    <property type="component" value="Unassembled WGS sequence"/>
</dbReference>
<keyword evidence="10" id="KW-1185">Reference proteome</keyword>
<dbReference type="AlphaFoldDB" id="A0AAD9MN35"/>
<dbReference type="GO" id="GO:0000981">
    <property type="term" value="F:DNA-binding transcription factor activity, RNA polymerase II-specific"/>
    <property type="evidence" value="ECO:0007669"/>
    <property type="project" value="TreeGrafter"/>
</dbReference>
<accession>A0AAD9MN35</accession>
<dbReference type="InterPro" id="IPR037241">
    <property type="entry name" value="E2F-DP_heterodim"/>
</dbReference>
<dbReference type="Gene3D" id="6.10.250.540">
    <property type="match status" value="1"/>
</dbReference>